<feature type="transmembrane region" description="Helical" evidence="7">
    <location>
        <begin position="119"/>
        <end position="137"/>
    </location>
</feature>
<dbReference type="GO" id="GO:0005886">
    <property type="term" value="C:plasma membrane"/>
    <property type="evidence" value="ECO:0007669"/>
    <property type="project" value="UniProtKB-SubCell"/>
</dbReference>
<evidence type="ECO:0000256" key="5">
    <source>
        <dbReference type="ARBA" id="ARBA00023136"/>
    </source>
</evidence>
<keyword evidence="4 7" id="KW-1133">Transmembrane helix</keyword>
<dbReference type="Pfam" id="PF06738">
    <property type="entry name" value="ThrE"/>
    <property type="match status" value="1"/>
</dbReference>
<dbReference type="Proteomes" id="UP000036106">
    <property type="component" value="Chromosome"/>
</dbReference>
<dbReference type="InterPro" id="IPR050539">
    <property type="entry name" value="ThrE_Dicarb/AminoAcid_Exp"/>
</dbReference>
<proteinExistence type="inferred from homology"/>
<evidence type="ECO:0000313" key="9">
    <source>
        <dbReference type="EMBL" id="AKP67634.1"/>
    </source>
</evidence>
<keyword evidence="2" id="KW-1003">Cell membrane</keyword>
<dbReference type="PANTHER" id="PTHR34390:SF2">
    <property type="entry name" value="SUCCINATE TRANSPORTER SUBUNIT YJJP-RELATED"/>
    <property type="match status" value="1"/>
</dbReference>
<feature type="transmembrane region" description="Helical" evidence="7">
    <location>
        <begin position="169"/>
        <end position="186"/>
    </location>
</feature>
<sequence length="252" mass="28287">MENVEQLSTQQLSDLCLKTAYLLVNGGAETYRVEDTVERIGRSLGSNVKCYVTVTAIFVEINSENYKFLKSRLGGTNLQMIDEINTMSRQLAEKKIYVEDFTAHIEHLYKYKRTADFPFWLKAIGAGFVSMAPMLLFEMPLYYFIYCFFVGIIGYSISYYLATLSMLPYADLFISGFVIAILAIAMKDLHIITQYHTIIIGAIMPLVPGVAITNAIRELVMRHALSSMVKFLDSLLVASSIGFGIATALIVF</sequence>
<dbReference type="GO" id="GO:0022857">
    <property type="term" value="F:transmembrane transporter activity"/>
    <property type="evidence" value="ECO:0007669"/>
    <property type="project" value="InterPro"/>
</dbReference>
<evidence type="ECO:0000259" key="8">
    <source>
        <dbReference type="Pfam" id="PF06738"/>
    </source>
</evidence>
<feature type="domain" description="Threonine/serine exporter-like N-terminal" evidence="8">
    <location>
        <begin position="14"/>
        <end position="250"/>
    </location>
</feature>
<evidence type="ECO:0000256" key="4">
    <source>
        <dbReference type="ARBA" id="ARBA00022989"/>
    </source>
</evidence>
<dbReference type="EMBL" id="CP012034">
    <property type="protein sequence ID" value="AKP67634.1"/>
    <property type="molecule type" value="Genomic_DNA"/>
</dbReference>
<comment type="subcellular location">
    <subcellularLocation>
        <location evidence="1">Cell membrane</location>
        <topology evidence="1">Multi-pass membrane protein</topology>
    </subcellularLocation>
</comment>
<accession>A0A0H4QGU8</accession>
<dbReference type="STRING" id="1007676.ABM34_08905"/>
<evidence type="ECO:0000256" key="1">
    <source>
        <dbReference type="ARBA" id="ARBA00004651"/>
    </source>
</evidence>
<dbReference type="RefSeq" id="WP_048705112.1">
    <property type="nucleotide sequence ID" value="NZ_CP012034.1"/>
</dbReference>
<reference evidence="10" key="1">
    <citation type="submission" date="2015-07" db="EMBL/GenBank/DDBJ databases">
        <title>Lactobacillus ginsenosidimutans/EMML 3141/ whole genome sequencing.</title>
        <authorList>
            <person name="Kim M.K."/>
            <person name="Im W.-T."/>
            <person name="Srinivasan S."/>
            <person name="Lee J.-J."/>
        </authorList>
    </citation>
    <scope>NUCLEOTIDE SEQUENCE [LARGE SCALE GENOMIC DNA]</scope>
    <source>
        <strain evidence="10">EMML 3041</strain>
    </source>
</reference>
<dbReference type="PATRIC" id="fig|1007676.4.peg.1802"/>
<comment type="similarity">
    <text evidence="6">Belongs to the ThrE exporter (TC 2.A.79) family.</text>
</comment>
<dbReference type="AlphaFoldDB" id="A0A0H4QGU8"/>
<evidence type="ECO:0000256" key="6">
    <source>
        <dbReference type="ARBA" id="ARBA00034125"/>
    </source>
</evidence>
<dbReference type="InterPro" id="IPR010619">
    <property type="entry name" value="ThrE-like_N"/>
</dbReference>
<protein>
    <recommendedName>
        <fullName evidence="8">Threonine/serine exporter-like N-terminal domain-containing protein</fullName>
    </recommendedName>
</protein>
<dbReference type="KEGG" id="lgn:ABM34_08905"/>
<feature type="transmembrane region" description="Helical" evidence="7">
    <location>
        <begin position="143"/>
        <end position="162"/>
    </location>
</feature>
<dbReference type="PANTHER" id="PTHR34390">
    <property type="entry name" value="UPF0442 PROTEIN YJJB-RELATED"/>
    <property type="match status" value="1"/>
</dbReference>
<keyword evidence="3 7" id="KW-0812">Transmembrane</keyword>
<gene>
    <name evidence="9" type="ORF">ABM34_08905</name>
</gene>
<name>A0A0H4QGU8_9LACO</name>
<evidence type="ECO:0000313" key="10">
    <source>
        <dbReference type="Proteomes" id="UP000036106"/>
    </source>
</evidence>
<keyword evidence="5 7" id="KW-0472">Membrane</keyword>
<organism evidence="9 10">
    <name type="scientific">Companilactobacillus ginsenosidimutans</name>
    <dbReference type="NCBI Taxonomy" id="1007676"/>
    <lineage>
        <taxon>Bacteria</taxon>
        <taxon>Bacillati</taxon>
        <taxon>Bacillota</taxon>
        <taxon>Bacilli</taxon>
        <taxon>Lactobacillales</taxon>
        <taxon>Lactobacillaceae</taxon>
        <taxon>Companilactobacillus</taxon>
    </lineage>
</organism>
<evidence type="ECO:0000256" key="7">
    <source>
        <dbReference type="SAM" id="Phobius"/>
    </source>
</evidence>
<feature type="transmembrane region" description="Helical" evidence="7">
    <location>
        <begin position="228"/>
        <end position="251"/>
    </location>
</feature>
<evidence type="ECO:0000256" key="2">
    <source>
        <dbReference type="ARBA" id="ARBA00022475"/>
    </source>
</evidence>
<dbReference type="GO" id="GO:0015744">
    <property type="term" value="P:succinate transport"/>
    <property type="evidence" value="ECO:0007669"/>
    <property type="project" value="TreeGrafter"/>
</dbReference>
<evidence type="ECO:0000256" key="3">
    <source>
        <dbReference type="ARBA" id="ARBA00022692"/>
    </source>
</evidence>
<feature type="transmembrane region" description="Helical" evidence="7">
    <location>
        <begin position="198"/>
        <end position="216"/>
    </location>
</feature>
<keyword evidence="10" id="KW-1185">Reference proteome</keyword>